<dbReference type="InterPro" id="IPR001398">
    <property type="entry name" value="Macrophage_inhib_fac"/>
</dbReference>
<dbReference type="Proteomes" id="UP000241890">
    <property type="component" value="Unassembled WGS sequence"/>
</dbReference>
<organism evidence="2 3">
    <name type="scientific">Hondaea fermentalgiana</name>
    <dbReference type="NCBI Taxonomy" id="2315210"/>
    <lineage>
        <taxon>Eukaryota</taxon>
        <taxon>Sar</taxon>
        <taxon>Stramenopiles</taxon>
        <taxon>Bigyra</taxon>
        <taxon>Labyrinthulomycetes</taxon>
        <taxon>Thraustochytrida</taxon>
        <taxon>Thraustochytriidae</taxon>
        <taxon>Hondaea</taxon>
    </lineage>
</organism>
<dbReference type="OrthoDB" id="255819at2759"/>
<reference evidence="2 3" key="1">
    <citation type="submission" date="2017-12" db="EMBL/GenBank/DDBJ databases">
        <title>Sequencing, de novo assembly and annotation of complete genome of a new Thraustochytrid species, strain FCC1311.</title>
        <authorList>
            <person name="Sedici K."/>
            <person name="Godart F."/>
            <person name="Aiese Cigliano R."/>
            <person name="Sanseverino W."/>
            <person name="Barakat M."/>
            <person name="Ortet P."/>
            <person name="Marechal E."/>
            <person name="Cagnac O."/>
            <person name="Amato A."/>
        </authorList>
    </citation>
    <scope>NUCLEOTIDE SEQUENCE [LARGE SCALE GENOMIC DNA]</scope>
</reference>
<proteinExistence type="inferred from homology"/>
<dbReference type="Pfam" id="PF01187">
    <property type="entry name" value="MIF"/>
    <property type="match status" value="1"/>
</dbReference>
<evidence type="ECO:0000313" key="2">
    <source>
        <dbReference type="EMBL" id="GBG26024.1"/>
    </source>
</evidence>
<sequence length="118" mass="12732">MPLVRIATTFAPTPAQAEKVMAAVTKTLAQQFDVPEGFVHVHIMPSQLMSWGGTFGNTTVVDIRALADQLSDESRVSLGASVTSTLSEWTPPDRTEIIYQAVTLDDVVIDGTVISKRS</sequence>
<evidence type="ECO:0000256" key="1">
    <source>
        <dbReference type="ARBA" id="ARBA00005851"/>
    </source>
</evidence>
<evidence type="ECO:0000313" key="3">
    <source>
        <dbReference type="Proteomes" id="UP000241890"/>
    </source>
</evidence>
<dbReference type="EMBL" id="BEYU01000018">
    <property type="protein sequence ID" value="GBG26024.1"/>
    <property type="molecule type" value="Genomic_DNA"/>
</dbReference>
<comment type="caution">
    <text evidence="2">The sequence shown here is derived from an EMBL/GenBank/DDBJ whole genome shotgun (WGS) entry which is preliminary data.</text>
</comment>
<dbReference type="InterPro" id="IPR014347">
    <property type="entry name" value="Tautomerase/MIF_sf"/>
</dbReference>
<accession>A0A2R5GE04</accession>
<dbReference type="InParanoid" id="A0A2R5GE04"/>
<comment type="similarity">
    <text evidence="1">Belongs to the MIF family.</text>
</comment>
<name>A0A2R5GE04_9STRA</name>
<gene>
    <name evidence="2" type="ORF">FCC1311_022442</name>
</gene>
<dbReference type="Gene3D" id="3.30.429.10">
    <property type="entry name" value="Macrophage Migration Inhibitory Factor"/>
    <property type="match status" value="1"/>
</dbReference>
<protein>
    <submittedName>
        <fullName evidence="2">Macrophage migration inhibitory factor</fullName>
    </submittedName>
</protein>
<dbReference type="SUPFAM" id="SSF55331">
    <property type="entry name" value="Tautomerase/MIF"/>
    <property type="match status" value="1"/>
</dbReference>
<dbReference type="AlphaFoldDB" id="A0A2R5GE04"/>
<keyword evidence="3" id="KW-1185">Reference proteome</keyword>